<feature type="domain" description="RCK C-terminal" evidence="8">
    <location>
        <begin position="299"/>
        <end position="383"/>
    </location>
</feature>
<gene>
    <name evidence="9" type="ORF">FE840_020365</name>
</gene>
<dbReference type="Proteomes" id="UP000308530">
    <property type="component" value="Plasmid pPRADMK78_01"/>
</dbReference>
<dbReference type="InterPro" id="IPR051679">
    <property type="entry name" value="DASS-Related_Transporters"/>
</dbReference>
<geneLocation type="plasmid" evidence="9 10">
    <name>pPRADMK78_01</name>
</geneLocation>
<reference evidence="9 10" key="1">
    <citation type="submission" date="2020-06" db="EMBL/GenBank/DDBJ databases">
        <title>Genome sequence of Rhizobium sp strain ADMK78.</title>
        <authorList>
            <person name="Rahi P."/>
        </authorList>
    </citation>
    <scope>NUCLEOTIDE SEQUENCE [LARGE SCALE GENOMIC DNA]</scope>
    <source>
        <strain evidence="9 10">ADMK78</strain>
        <plasmid evidence="9 10">pPRADMK78_01</plasmid>
    </source>
</reference>
<dbReference type="InterPro" id="IPR036721">
    <property type="entry name" value="RCK_C_sf"/>
</dbReference>
<evidence type="ECO:0000256" key="3">
    <source>
        <dbReference type="ARBA" id="ARBA00022692"/>
    </source>
</evidence>
<evidence type="ECO:0000256" key="6">
    <source>
        <dbReference type="ARBA" id="ARBA00023136"/>
    </source>
</evidence>
<sequence>MSLEQVFVLALVVIVFLSFLREFYPPEVTALGASAALLATGIVDTVDFLRVFSSSAPITIAMMFIISASLERTGVVAIVGEFMKTHARGSYLRAMLIMMTSTVAASAFMNNTPVVILLTPIMISVAASVGVAPSRLLIPLSFAAIFGGTLTLVGTSTNILVSSVAVEAGQPAISMFEMTGAGLVFAMVGMVYMVFAGRFLLPDRASLASVLGQETKRKFMARLLIPTASRYCGKKLADLPFNTAETRIIDVIRGETSLRQSLDDVVLDAGDRVVLKSDTGELLGLKEDGHVEFRDISDTGFVPVTAEQTVLMEASIGTSSHLRGRALSDLNLRRAYGIYVMAVHRNDHNISDRINDLRLQFADTLLLEGPPDGIRRLMDDGGIINLSTPTDRPTRRTKAPIAIATILGVMLLGALDVMPIAGLALIGAVIVMMTRCIDPEEAFNSIDWRILFLIFGMLGLSMGIEETGAAQLIVESAVHNIGFVGPLTVLAAVYILTSLLTEMISNNAVAVLIGPIVIGLAVELGYDPRPFIMAVMFAASASFATPIGYQTNTFVYGAGGYKFHDFLVVGLPLNILFAIVAVIVIPIFFPF</sequence>
<organism evidence="9 10">
    <name type="scientific">Peteryoungia desertarenae</name>
    <dbReference type="NCBI Taxonomy" id="1813451"/>
    <lineage>
        <taxon>Bacteria</taxon>
        <taxon>Pseudomonadati</taxon>
        <taxon>Pseudomonadota</taxon>
        <taxon>Alphaproteobacteria</taxon>
        <taxon>Hyphomicrobiales</taxon>
        <taxon>Rhizobiaceae</taxon>
        <taxon>Peteryoungia</taxon>
    </lineage>
</organism>
<evidence type="ECO:0000256" key="5">
    <source>
        <dbReference type="ARBA" id="ARBA00022989"/>
    </source>
</evidence>
<keyword evidence="4" id="KW-0677">Repeat</keyword>
<feature type="transmembrane region" description="Helical" evidence="7">
    <location>
        <begin position="569"/>
        <end position="589"/>
    </location>
</feature>
<feature type="transmembrane region" description="Helical" evidence="7">
    <location>
        <begin position="58"/>
        <end position="79"/>
    </location>
</feature>
<name>A0ABX6QTY7_9HYPH</name>
<dbReference type="SUPFAM" id="SSF116726">
    <property type="entry name" value="TrkA C-terminal domain-like"/>
    <property type="match status" value="2"/>
</dbReference>
<keyword evidence="2" id="KW-0813">Transport</keyword>
<evidence type="ECO:0000256" key="2">
    <source>
        <dbReference type="ARBA" id="ARBA00022448"/>
    </source>
</evidence>
<feature type="transmembrane region" description="Helical" evidence="7">
    <location>
        <begin position="503"/>
        <end position="524"/>
    </location>
</feature>
<feature type="transmembrane region" description="Helical" evidence="7">
    <location>
        <begin position="446"/>
        <end position="465"/>
    </location>
</feature>
<feature type="domain" description="RCK C-terminal" evidence="8">
    <location>
        <begin position="208"/>
        <end position="291"/>
    </location>
</feature>
<evidence type="ECO:0000313" key="10">
    <source>
        <dbReference type="Proteomes" id="UP000308530"/>
    </source>
</evidence>
<feature type="transmembrane region" description="Helical" evidence="7">
    <location>
        <begin position="140"/>
        <end position="161"/>
    </location>
</feature>
<feature type="transmembrane region" description="Helical" evidence="7">
    <location>
        <begin position="531"/>
        <end position="549"/>
    </location>
</feature>
<protein>
    <submittedName>
        <fullName evidence="9">SLC13 family permease</fullName>
    </submittedName>
</protein>
<dbReference type="EMBL" id="CP058351">
    <property type="protein sequence ID" value="QLF71954.1"/>
    <property type="molecule type" value="Genomic_DNA"/>
</dbReference>
<evidence type="ECO:0000259" key="8">
    <source>
        <dbReference type="PROSITE" id="PS51202"/>
    </source>
</evidence>
<keyword evidence="3 7" id="KW-0812">Transmembrane</keyword>
<dbReference type="Pfam" id="PF02080">
    <property type="entry name" value="TrkA_C"/>
    <property type="match status" value="2"/>
</dbReference>
<dbReference type="RefSeq" id="WP_138287612.1">
    <property type="nucleotide sequence ID" value="NZ_CP058351.1"/>
</dbReference>
<dbReference type="PROSITE" id="PS51202">
    <property type="entry name" value="RCK_C"/>
    <property type="match status" value="2"/>
</dbReference>
<feature type="transmembrane region" description="Helical" evidence="7">
    <location>
        <begin position="6"/>
        <end position="24"/>
    </location>
</feature>
<feature type="transmembrane region" description="Helical" evidence="7">
    <location>
        <begin position="477"/>
        <end position="497"/>
    </location>
</feature>
<evidence type="ECO:0000256" key="1">
    <source>
        <dbReference type="ARBA" id="ARBA00004141"/>
    </source>
</evidence>
<evidence type="ECO:0000256" key="7">
    <source>
        <dbReference type="SAM" id="Phobius"/>
    </source>
</evidence>
<keyword evidence="5 7" id="KW-1133">Transmembrane helix</keyword>
<dbReference type="InterPro" id="IPR004680">
    <property type="entry name" value="Cit_transptr-like_dom"/>
</dbReference>
<keyword evidence="10" id="KW-1185">Reference proteome</keyword>
<proteinExistence type="predicted"/>
<dbReference type="Pfam" id="PF03600">
    <property type="entry name" value="CitMHS"/>
    <property type="match status" value="1"/>
</dbReference>
<dbReference type="PANTHER" id="PTHR43652:SF2">
    <property type="entry name" value="BASIC AMINO ACID ANTIPORTER YFCC-RELATED"/>
    <property type="match status" value="1"/>
</dbReference>
<feature type="transmembrane region" description="Helical" evidence="7">
    <location>
        <begin position="181"/>
        <end position="201"/>
    </location>
</feature>
<keyword evidence="9" id="KW-0614">Plasmid</keyword>
<dbReference type="PANTHER" id="PTHR43652">
    <property type="entry name" value="BASIC AMINO ACID ANTIPORTER YFCC-RELATED"/>
    <property type="match status" value="1"/>
</dbReference>
<dbReference type="InterPro" id="IPR006037">
    <property type="entry name" value="RCK_C"/>
</dbReference>
<accession>A0ABX6QTY7</accession>
<evidence type="ECO:0000256" key="4">
    <source>
        <dbReference type="ARBA" id="ARBA00022737"/>
    </source>
</evidence>
<keyword evidence="6 7" id="KW-0472">Membrane</keyword>
<comment type="subcellular location">
    <subcellularLocation>
        <location evidence="1">Membrane</location>
        <topology evidence="1">Multi-pass membrane protein</topology>
    </subcellularLocation>
</comment>
<feature type="transmembrane region" description="Helical" evidence="7">
    <location>
        <begin position="401"/>
        <end position="434"/>
    </location>
</feature>
<evidence type="ECO:0000313" key="9">
    <source>
        <dbReference type="EMBL" id="QLF71954.1"/>
    </source>
</evidence>
<dbReference type="Gene3D" id="3.30.70.1450">
    <property type="entry name" value="Regulator of K+ conductance, C-terminal domain"/>
    <property type="match status" value="2"/>
</dbReference>